<sequence length="79" mass="9476">MAGQRTFEGQQREPRKRNQLLTQKPLRMQRRPSVTVKPTRTDETEDIQRKHFLPQNEDKLIFLCLRKANDPFCELLIIQ</sequence>
<evidence type="ECO:0000313" key="2">
    <source>
        <dbReference type="EMBL" id="EME31289.1"/>
    </source>
</evidence>
<protein>
    <submittedName>
        <fullName evidence="2">Uncharacterized protein</fullName>
    </submittedName>
</protein>
<reference evidence="3" key="1">
    <citation type="journal article" date="2013" name="Science">
        <title>Gene transfer from bacteria and archaea facilitated evolution of an extremophilic eukaryote.</title>
        <authorList>
            <person name="Schonknecht G."/>
            <person name="Chen W.H."/>
            <person name="Ternes C.M."/>
            <person name="Barbier G.G."/>
            <person name="Shrestha R.P."/>
            <person name="Stanke M."/>
            <person name="Brautigam A."/>
            <person name="Baker B.J."/>
            <person name="Banfield J.F."/>
            <person name="Garavito R.M."/>
            <person name="Carr K."/>
            <person name="Wilkerson C."/>
            <person name="Rensing S.A."/>
            <person name="Gagneul D."/>
            <person name="Dickenson N.E."/>
            <person name="Oesterhelt C."/>
            <person name="Lercher M.J."/>
            <person name="Weber A.P."/>
        </authorList>
    </citation>
    <scope>NUCLEOTIDE SEQUENCE [LARGE SCALE GENOMIC DNA]</scope>
    <source>
        <strain evidence="3">074W</strain>
    </source>
</reference>
<feature type="region of interest" description="Disordered" evidence="1">
    <location>
        <begin position="1"/>
        <end position="50"/>
    </location>
</feature>
<dbReference type="KEGG" id="gsl:Gasu_15280"/>
<dbReference type="AlphaFoldDB" id="M2Y609"/>
<dbReference type="Gramene" id="EME31289">
    <property type="protein sequence ID" value="EME31289"/>
    <property type="gene ID" value="Gasu_15280"/>
</dbReference>
<name>M2Y609_GALSU</name>
<keyword evidence="3" id="KW-1185">Reference proteome</keyword>
<evidence type="ECO:0000256" key="1">
    <source>
        <dbReference type="SAM" id="MobiDB-lite"/>
    </source>
</evidence>
<dbReference type="EMBL" id="KB454493">
    <property type="protein sequence ID" value="EME31289.1"/>
    <property type="molecule type" value="Genomic_DNA"/>
</dbReference>
<feature type="compositionally biased region" description="Basic and acidic residues" evidence="1">
    <location>
        <begin position="39"/>
        <end position="49"/>
    </location>
</feature>
<organism evidence="2 3">
    <name type="scientific">Galdieria sulphuraria</name>
    <name type="common">Red alga</name>
    <dbReference type="NCBI Taxonomy" id="130081"/>
    <lineage>
        <taxon>Eukaryota</taxon>
        <taxon>Rhodophyta</taxon>
        <taxon>Bangiophyceae</taxon>
        <taxon>Galdieriales</taxon>
        <taxon>Galdieriaceae</taxon>
        <taxon>Galdieria</taxon>
    </lineage>
</organism>
<gene>
    <name evidence="2" type="ORF">Gasu_15280</name>
</gene>
<dbReference type="Proteomes" id="UP000030680">
    <property type="component" value="Unassembled WGS sequence"/>
</dbReference>
<dbReference type="RefSeq" id="XP_005707809.1">
    <property type="nucleotide sequence ID" value="XM_005707752.1"/>
</dbReference>
<evidence type="ECO:0000313" key="3">
    <source>
        <dbReference type="Proteomes" id="UP000030680"/>
    </source>
</evidence>
<proteinExistence type="predicted"/>
<accession>M2Y609</accession>
<dbReference type="GeneID" id="17089948"/>